<dbReference type="InterPro" id="IPR002213">
    <property type="entry name" value="UDP_glucos_trans"/>
</dbReference>
<dbReference type="EMBL" id="MNCJ02000329">
    <property type="protein sequence ID" value="KAF5769261.1"/>
    <property type="molecule type" value="Genomic_DNA"/>
</dbReference>
<dbReference type="Gramene" id="mRNA:HanXRQr2_Chr14g0646211">
    <property type="protein sequence ID" value="CDS:HanXRQr2_Chr14g0646211.1"/>
    <property type="gene ID" value="HanXRQr2_Chr14g0646211"/>
</dbReference>
<dbReference type="EMBL" id="CM007903">
    <property type="protein sequence ID" value="OTF98320.1"/>
    <property type="molecule type" value="Genomic_DNA"/>
</dbReference>
<dbReference type="AlphaFoldDB" id="A0A251SLF6"/>
<dbReference type="OMA" id="CHEAEWI"/>
<reference evidence="4" key="2">
    <citation type="submission" date="2017-02" db="EMBL/GenBank/DDBJ databases">
        <title>Sunflower complete genome.</title>
        <authorList>
            <person name="Langlade N."/>
            <person name="Munos S."/>
        </authorList>
    </citation>
    <scope>NUCLEOTIDE SEQUENCE [LARGE SCALE GENOMIC DNA]</scope>
    <source>
        <tissue evidence="4">Leaves</tissue>
    </source>
</reference>
<evidence type="ECO:0000256" key="2">
    <source>
        <dbReference type="ARBA" id="ARBA00022679"/>
    </source>
</evidence>
<evidence type="ECO:0000313" key="4">
    <source>
        <dbReference type="EMBL" id="OTF98320.1"/>
    </source>
</evidence>
<dbReference type="PANTHER" id="PTHR48049:SF60">
    <property type="entry name" value="UDP-GLYCOSYLTRANSFERASE 91B1"/>
    <property type="match status" value="1"/>
</dbReference>
<dbReference type="GO" id="GO:0035251">
    <property type="term" value="F:UDP-glucosyltransferase activity"/>
    <property type="evidence" value="ECO:0000318"/>
    <property type="project" value="GO_Central"/>
</dbReference>
<comment type="similarity">
    <text evidence="1">Belongs to the UDP-glycosyltransferase family.</text>
</comment>
<dbReference type="EC" id="2.4.1.273" evidence="3"/>
<organism evidence="4 5">
    <name type="scientific">Helianthus annuus</name>
    <name type="common">Common sunflower</name>
    <dbReference type="NCBI Taxonomy" id="4232"/>
    <lineage>
        <taxon>Eukaryota</taxon>
        <taxon>Viridiplantae</taxon>
        <taxon>Streptophyta</taxon>
        <taxon>Embryophyta</taxon>
        <taxon>Tracheophyta</taxon>
        <taxon>Spermatophyta</taxon>
        <taxon>Magnoliopsida</taxon>
        <taxon>eudicotyledons</taxon>
        <taxon>Gunneridae</taxon>
        <taxon>Pentapetalae</taxon>
        <taxon>asterids</taxon>
        <taxon>campanulids</taxon>
        <taxon>Asterales</taxon>
        <taxon>Asteraceae</taxon>
        <taxon>Asteroideae</taxon>
        <taxon>Heliantheae alliance</taxon>
        <taxon>Heliantheae</taxon>
        <taxon>Helianthus</taxon>
    </lineage>
</organism>
<dbReference type="FunFam" id="3.40.50.2000:FF:000037">
    <property type="entry name" value="Glycosyltransferase"/>
    <property type="match status" value="1"/>
</dbReference>
<name>A0A251SLF6_HELAN</name>
<evidence type="ECO:0000313" key="5">
    <source>
        <dbReference type="Proteomes" id="UP000215914"/>
    </source>
</evidence>
<evidence type="ECO:0000313" key="3">
    <source>
        <dbReference type="EMBL" id="KAF5769261.1"/>
    </source>
</evidence>
<dbReference type="GO" id="GO:0102241">
    <property type="term" value="F:soyasaponin III rhamnosyltransferase activity"/>
    <property type="evidence" value="ECO:0007669"/>
    <property type="project" value="UniProtKB-EC"/>
</dbReference>
<dbReference type="InterPro" id="IPR050481">
    <property type="entry name" value="UDP-glycosyltransf_plant"/>
</dbReference>
<dbReference type="InParanoid" id="A0A251SLF6"/>
<gene>
    <name evidence="4" type="ORF">HannXRQ_Chr14g0444331</name>
    <name evidence="3" type="ORF">HanXRQr2_Chr14g0646211</name>
</gene>
<accession>A0A251SLF6</accession>
<dbReference type="PANTHER" id="PTHR48049">
    <property type="entry name" value="GLYCOSYLTRANSFERASE"/>
    <property type="match status" value="1"/>
</dbReference>
<sequence length="320" mass="36689">MDLRTGDTHDHLKRGFEGLQQEVTWFLEEESPDWIIYDFAPYWLPSVADGLGISHAHFSIVTPWFIAFWGALTDDLINGSDERMLAEDLMTPPKWVPFPSKLCYREHKANLIMCHYSSNASEVSDAYRLWMILKGSDCMFMRYCYELEPQWLTLLEKLHELPVVPVGLLPPTNIGDEKDETWVMVKKWLNGQQKGHVVYVAIRSEIMVSKSELVELDLGLKLSGLPFFWTLRKPAGSTESDSMELPDRFLERTRDRVVVWTSWVPQLQVLSHESVGGFLIHCGWSSNVEGLMSGHPLIMLPFLVDLGLIARIPVDKQVEV</sequence>
<keyword evidence="5" id="KW-1185">Reference proteome</keyword>
<protein>
    <submittedName>
        <fullName evidence="4">Putative UDP-glucuronosyl/UDP-glucosyltransferase</fullName>
    </submittedName>
    <submittedName>
        <fullName evidence="3">Soyasaponin III rhamnosyltransferase</fullName>
        <ecNumber evidence="3">2.4.1.273</ecNumber>
    </submittedName>
</protein>
<dbReference type="CDD" id="cd03784">
    <property type="entry name" value="GT1_Gtf-like"/>
    <property type="match status" value="1"/>
</dbReference>
<dbReference type="FunCoup" id="A0A251SLF6">
    <property type="interactions" value="3"/>
</dbReference>
<dbReference type="Pfam" id="PF00201">
    <property type="entry name" value="UDPGT"/>
    <property type="match status" value="1"/>
</dbReference>
<dbReference type="SUPFAM" id="SSF53756">
    <property type="entry name" value="UDP-Glycosyltransferase/glycogen phosphorylase"/>
    <property type="match status" value="1"/>
</dbReference>
<dbReference type="Proteomes" id="UP000215914">
    <property type="component" value="Chromosome 14"/>
</dbReference>
<dbReference type="Gene3D" id="3.40.50.2000">
    <property type="entry name" value="Glycogen Phosphorylase B"/>
    <property type="match status" value="2"/>
</dbReference>
<reference evidence="3" key="3">
    <citation type="submission" date="2020-06" db="EMBL/GenBank/DDBJ databases">
        <title>Helianthus annuus Genome sequencing and assembly Release 2.</title>
        <authorList>
            <person name="Gouzy J."/>
            <person name="Langlade N."/>
            <person name="Munos S."/>
        </authorList>
    </citation>
    <scope>NUCLEOTIDE SEQUENCE</scope>
    <source>
        <tissue evidence="3">Leaves</tissue>
    </source>
</reference>
<keyword evidence="3" id="KW-0328">Glycosyltransferase</keyword>
<keyword evidence="2 4" id="KW-0808">Transferase</keyword>
<proteinExistence type="inferred from homology"/>
<reference evidence="3 5" key="1">
    <citation type="journal article" date="2017" name="Nature">
        <title>The sunflower genome provides insights into oil metabolism, flowering and Asterid evolution.</title>
        <authorList>
            <person name="Badouin H."/>
            <person name="Gouzy J."/>
            <person name="Grassa C.J."/>
            <person name="Murat F."/>
            <person name="Staton S.E."/>
            <person name="Cottret L."/>
            <person name="Lelandais-Briere C."/>
            <person name="Owens G.L."/>
            <person name="Carrere S."/>
            <person name="Mayjonade B."/>
            <person name="Legrand L."/>
            <person name="Gill N."/>
            <person name="Kane N.C."/>
            <person name="Bowers J.E."/>
            <person name="Hubner S."/>
            <person name="Bellec A."/>
            <person name="Berard A."/>
            <person name="Berges H."/>
            <person name="Blanchet N."/>
            <person name="Boniface M.C."/>
            <person name="Brunel D."/>
            <person name="Catrice O."/>
            <person name="Chaidir N."/>
            <person name="Claudel C."/>
            <person name="Donnadieu C."/>
            <person name="Faraut T."/>
            <person name="Fievet G."/>
            <person name="Helmstetter N."/>
            <person name="King M."/>
            <person name="Knapp S.J."/>
            <person name="Lai Z."/>
            <person name="Le Paslier M.C."/>
            <person name="Lippi Y."/>
            <person name="Lorenzon L."/>
            <person name="Mandel J.R."/>
            <person name="Marage G."/>
            <person name="Marchand G."/>
            <person name="Marquand E."/>
            <person name="Bret-Mestries E."/>
            <person name="Morien E."/>
            <person name="Nambeesan S."/>
            <person name="Nguyen T."/>
            <person name="Pegot-Espagnet P."/>
            <person name="Pouilly N."/>
            <person name="Raftis F."/>
            <person name="Sallet E."/>
            <person name="Schiex T."/>
            <person name="Thomas J."/>
            <person name="Vandecasteele C."/>
            <person name="Vares D."/>
            <person name="Vear F."/>
            <person name="Vautrin S."/>
            <person name="Crespi M."/>
            <person name="Mangin B."/>
            <person name="Burke J.M."/>
            <person name="Salse J."/>
            <person name="Munos S."/>
            <person name="Vincourt P."/>
            <person name="Rieseberg L.H."/>
            <person name="Langlade N.B."/>
        </authorList>
    </citation>
    <scope>NUCLEOTIDE SEQUENCE [LARGE SCALE GENOMIC DNA]</scope>
    <source>
        <strain evidence="5">cv. SF193</strain>
        <tissue evidence="3">Leaves</tissue>
    </source>
</reference>
<evidence type="ECO:0000256" key="1">
    <source>
        <dbReference type="ARBA" id="ARBA00009995"/>
    </source>
</evidence>